<feature type="region of interest" description="Disordered" evidence="1">
    <location>
        <begin position="288"/>
        <end position="309"/>
    </location>
</feature>
<sequence length="309" mass="33522">MDGFAQLEEAIRSMPVPGAPPRLSLDGAAVGLSFLDTALRLNHVRRLTERISLVDHQVARRITEVDVRLGMLDEGQRQASELFRSITSYSRDGAEHKESAEHTDGAESGRTFGAPEMWVPVARISRTAAPVDVRDASGRKLPRLTQYETSRLLASGLYRLLRGILTGFPDARCGPVGLLRSVNNARRAAWISHRGSWSWYRRRASGSSRPRSLTPGMAAGHAANCRDKALQLLADYREPLGDYFAAIAPSSGPTPVPATQPAPVAKGGADQAVIEALRQVDAGLTKNTERAVRRSKSVCEYGRSSTAAQ</sequence>
<protein>
    <submittedName>
        <fullName evidence="2">Uncharacterized protein</fullName>
    </submittedName>
</protein>
<dbReference type="EMBL" id="LQMT02000012">
    <property type="protein sequence ID" value="ONF71355.1"/>
    <property type="molecule type" value="Genomic_DNA"/>
</dbReference>
<reference evidence="2 3" key="1">
    <citation type="submission" date="2016-12" db="EMBL/GenBank/DDBJ databases">
        <title>Amycolatopsis keratiniphila subsp. keratiniphila genome sequencing and assembly.</title>
        <authorList>
            <person name="Mayilraj S."/>
            <person name="Kaur N."/>
        </authorList>
    </citation>
    <scope>NUCLEOTIDE SEQUENCE [LARGE SCALE GENOMIC DNA]</scope>
    <source>
        <strain evidence="2 3">DSM 44409</strain>
    </source>
</reference>
<evidence type="ECO:0000313" key="3">
    <source>
        <dbReference type="Proteomes" id="UP000076660"/>
    </source>
</evidence>
<gene>
    <name evidence="2" type="ORF">AVR91_0211735</name>
</gene>
<evidence type="ECO:0000313" key="2">
    <source>
        <dbReference type="EMBL" id="ONF71355.1"/>
    </source>
</evidence>
<accession>A0A1W2LWX4</accession>
<proteinExistence type="predicted"/>
<dbReference type="Proteomes" id="UP000076660">
    <property type="component" value="Unassembled WGS sequence"/>
</dbReference>
<name>A0A1W2LWX4_9PSEU</name>
<evidence type="ECO:0000256" key="1">
    <source>
        <dbReference type="SAM" id="MobiDB-lite"/>
    </source>
</evidence>
<comment type="caution">
    <text evidence="2">The sequence shown here is derived from an EMBL/GenBank/DDBJ whole genome shotgun (WGS) entry which is preliminary data.</text>
</comment>
<organism evidence="2 3">
    <name type="scientific">Amycolatopsis keratiniphila subsp. keratiniphila</name>
    <dbReference type="NCBI Taxonomy" id="227715"/>
    <lineage>
        <taxon>Bacteria</taxon>
        <taxon>Bacillati</taxon>
        <taxon>Actinomycetota</taxon>
        <taxon>Actinomycetes</taxon>
        <taxon>Pseudonocardiales</taxon>
        <taxon>Pseudonocardiaceae</taxon>
        <taxon>Amycolatopsis</taxon>
        <taxon>Amycolatopsis japonica group</taxon>
    </lineage>
</organism>
<dbReference type="AlphaFoldDB" id="A0A1W2LWX4"/>